<evidence type="ECO:0000313" key="2">
    <source>
        <dbReference type="Proteomes" id="UP000251960"/>
    </source>
</evidence>
<dbReference type="AlphaFoldDB" id="A0A3L6DDC1"/>
<accession>A0A3L6DDC1</accession>
<name>A0A3L6DDC1_MAIZE</name>
<proteinExistence type="predicted"/>
<protein>
    <submittedName>
        <fullName evidence="1">Uncharacterized protein</fullName>
    </submittedName>
</protein>
<comment type="caution">
    <text evidence="1">The sequence shown here is derived from an EMBL/GenBank/DDBJ whole genome shotgun (WGS) entry which is preliminary data.</text>
</comment>
<dbReference type="Proteomes" id="UP000251960">
    <property type="component" value="Chromosome 9"/>
</dbReference>
<reference evidence="1 2" key="1">
    <citation type="journal article" date="2018" name="Nat. Genet.">
        <title>Extensive intraspecific gene order and gene structural variations between Mo17 and other maize genomes.</title>
        <authorList>
            <person name="Sun S."/>
            <person name="Zhou Y."/>
            <person name="Chen J."/>
            <person name="Shi J."/>
            <person name="Zhao H."/>
            <person name="Zhao H."/>
            <person name="Song W."/>
            <person name="Zhang M."/>
            <person name="Cui Y."/>
            <person name="Dong X."/>
            <person name="Liu H."/>
            <person name="Ma X."/>
            <person name="Jiao Y."/>
            <person name="Wang B."/>
            <person name="Wei X."/>
            <person name="Stein J.C."/>
            <person name="Glaubitz J.C."/>
            <person name="Lu F."/>
            <person name="Yu G."/>
            <person name="Liang C."/>
            <person name="Fengler K."/>
            <person name="Li B."/>
            <person name="Rafalski A."/>
            <person name="Schnable P.S."/>
            <person name="Ware D.H."/>
            <person name="Buckler E.S."/>
            <person name="Lai J."/>
        </authorList>
    </citation>
    <scope>NUCLEOTIDE SEQUENCE [LARGE SCALE GENOMIC DNA]</scope>
    <source>
        <strain evidence="2">cv. Missouri 17</strain>
        <tissue evidence="1">Seedling</tissue>
    </source>
</reference>
<evidence type="ECO:0000313" key="1">
    <source>
        <dbReference type="EMBL" id="PWZ06610.1"/>
    </source>
</evidence>
<gene>
    <name evidence="1" type="ORF">Zm00014a_001838</name>
</gene>
<dbReference type="EMBL" id="NCVQ01000010">
    <property type="protein sequence ID" value="PWZ06610.1"/>
    <property type="molecule type" value="Genomic_DNA"/>
</dbReference>
<organism evidence="1 2">
    <name type="scientific">Zea mays</name>
    <name type="common">Maize</name>
    <dbReference type="NCBI Taxonomy" id="4577"/>
    <lineage>
        <taxon>Eukaryota</taxon>
        <taxon>Viridiplantae</taxon>
        <taxon>Streptophyta</taxon>
        <taxon>Embryophyta</taxon>
        <taxon>Tracheophyta</taxon>
        <taxon>Spermatophyta</taxon>
        <taxon>Magnoliopsida</taxon>
        <taxon>Liliopsida</taxon>
        <taxon>Poales</taxon>
        <taxon>Poaceae</taxon>
        <taxon>PACMAD clade</taxon>
        <taxon>Panicoideae</taxon>
        <taxon>Andropogonodae</taxon>
        <taxon>Andropogoneae</taxon>
        <taxon>Tripsacinae</taxon>
        <taxon>Zea</taxon>
    </lineage>
</organism>
<sequence length="29" mass="3707">MYMTLCKTVFLYRTLLFYRLKFKIRDVNE</sequence>